<evidence type="ECO:0008006" key="3">
    <source>
        <dbReference type="Google" id="ProtNLM"/>
    </source>
</evidence>
<sequence>MLTINTILKELKNVPVNRLEDLYSIIHALRANSKKSDKRSKKVLSFAGSLADMTDEDYHDFLKQTKDSRNNLFDRDLTI</sequence>
<gene>
    <name evidence="1" type="ORF">AHMF7616_03418</name>
</gene>
<name>A0A369QRI0_9BACT</name>
<dbReference type="EMBL" id="QASA01000001">
    <property type="protein sequence ID" value="RDC64798.1"/>
    <property type="molecule type" value="Genomic_DNA"/>
</dbReference>
<dbReference type="OrthoDB" id="1494802at2"/>
<keyword evidence="2" id="KW-1185">Reference proteome</keyword>
<protein>
    <recommendedName>
        <fullName evidence="3">DUF2281 domain-containing protein</fullName>
    </recommendedName>
</protein>
<dbReference type="RefSeq" id="WP_115373898.1">
    <property type="nucleotide sequence ID" value="NZ_QASA01000001.1"/>
</dbReference>
<dbReference type="Proteomes" id="UP000253919">
    <property type="component" value="Unassembled WGS sequence"/>
</dbReference>
<proteinExistence type="predicted"/>
<reference evidence="1 2" key="1">
    <citation type="submission" date="2018-04" db="EMBL/GenBank/DDBJ databases">
        <title>Adhaeribacter sp. HMF7616 genome sequencing and assembly.</title>
        <authorList>
            <person name="Kang H."/>
            <person name="Kang J."/>
            <person name="Cha I."/>
            <person name="Kim H."/>
            <person name="Joh K."/>
        </authorList>
    </citation>
    <scope>NUCLEOTIDE SEQUENCE [LARGE SCALE GENOMIC DNA]</scope>
    <source>
        <strain evidence="1 2">HMF7616</strain>
    </source>
</reference>
<evidence type="ECO:0000313" key="2">
    <source>
        <dbReference type="Proteomes" id="UP000253919"/>
    </source>
</evidence>
<accession>A0A369QRI0</accession>
<dbReference type="AlphaFoldDB" id="A0A369QRI0"/>
<organism evidence="1 2">
    <name type="scientific">Adhaeribacter pallidiroseus</name>
    <dbReference type="NCBI Taxonomy" id="2072847"/>
    <lineage>
        <taxon>Bacteria</taxon>
        <taxon>Pseudomonadati</taxon>
        <taxon>Bacteroidota</taxon>
        <taxon>Cytophagia</taxon>
        <taxon>Cytophagales</taxon>
        <taxon>Hymenobacteraceae</taxon>
        <taxon>Adhaeribacter</taxon>
    </lineage>
</organism>
<evidence type="ECO:0000313" key="1">
    <source>
        <dbReference type="EMBL" id="RDC64798.1"/>
    </source>
</evidence>
<comment type="caution">
    <text evidence="1">The sequence shown here is derived from an EMBL/GenBank/DDBJ whole genome shotgun (WGS) entry which is preliminary data.</text>
</comment>